<feature type="region of interest" description="Disordered" evidence="1">
    <location>
        <begin position="1"/>
        <end position="22"/>
    </location>
</feature>
<dbReference type="EMBL" id="JAGDYL010000002">
    <property type="protein sequence ID" value="MBO1804112.1"/>
    <property type="molecule type" value="Genomic_DNA"/>
</dbReference>
<proteinExistence type="predicted"/>
<protein>
    <submittedName>
        <fullName evidence="2">Uncharacterized protein</fullName>
    </submittedName>
</protein>
<evidence type="ECO:0000256" key="1">
    <source>
        <dbReference type="SAM" id="MobiDB-lite"/>
    </source>
</evidence>
<dbReference type="Proteomes" id="UP000664398">
    <property type="component" value="Unassembled WGS sequence"/>
</dbReference>
<gene>
    <name evidence="2" type="ORF">J4H91_02110</name>
</gene>
<name>A0A939RVM3_9MICO</name>
<comment type="caution">
    <text evidence="2">The sequence shown here is derived from an EMBL/GenBank/DDBJ whole genome shotgun (WGS) entry which is preliminary data.</text>
</comment>
<reference evidence="2" key="1">
    <citation type="submission" date="2021-03" db="EMBL/GenBank/DDBJ databases">
        <title>Leucobacter chromiisoli sp. nov., isolated from chromium-containing soil of chemical plant.</title>
        <authorList>
            <person name="Xu Z."/>
        </authorList>
    </citation>
    <scope>NUCLEOTIDE SEQUENCE</scope>
    <source>
        <strain evidence="2">A2</strain>
    </source>
</reference>
<evidence type="ECO:0000313" key="3">
    <source>
        <dbReference type="Proteomes" id="UP000664398"/>
    </source>
</evidence>
<dbReference type="AlphaFoldDB" id="A0A939RVM3"/>
<accession>A0A939RVM3</accession>
<organism evidence="2 3">
    <name type="scientific">Leucobacter ruminantium</name>
    <dbReference type="NCBI Taxonomy" id="1289170"/>
    <lineage>
        <taxon>Bacteria</taxon>
        <taxon>Bacillati</taxon>
        <taxon>Actinomycetota</taxon>
        <taxon>Actinomycetes</taxon>
        <taxon>Micrococcales</taxon>
        <taxon>Microbacteriaceae</taxon>
        <taxon>Leucobacter</taxon>
    </lineage>
</organism>
<evidence type="ECO:0000313" key="2">
    <source>
        <dbReference type="EMBL" id="MBO1804112.1"/>
    </source>
</evidence>
<sequence length="80" mass="8470">MNDGREAGNGDAEELGRPGSDVTATTATILAEVRDTAPTASREQVAEMIRSRLDREGISLRERDIADLVAQIVDGDESAG</sequence>
<dbReference type="RefSeq" id="WP_208044608.1">
    <property type="nucleotide sequence ID" value="NZ_JAGDYL010000002.1"/>
</dbReference>
<keyword evidence="3" id="KW-1185">Reference proteome</keyword>